<dbReference type="SUPFAM" id="SSF52540">
    <property type="entry name" value="P-loop containing nucleoside triphosphate hydrolases"/>
    <property type="match status" value="1"/>
</dbReference>
<proteinExistence type="predicted"/>
<name>A0ABY5R575_9HYPH</name>
<dbReference type="InterPro" id="IPR038727">
    <property type="entry name" value="NadR/Ttd14_AAA_dom"/>
</dbReference>
<reference evidence="2" key="1">
    <citation type="submission" date="2020-09" db="EMBL/GenBank/DDBJ databases">
        <title>Rhizobia associated with sainfoin plants.</title>
        <authorList>
            <person name="Asharfi S."/>
            <person name="Kuzmanovic N."/>
            <person name="Bunk B."/>
            <person name="Sproeer C."/>
            <person name="Becker M."/>
            <person name="Thuenen T."/>
        </authorList>
    </citation>
    <scope>NUCLEOTIDE SEQUENCE</scope>
    <source>
        <strain evidence="2">OM4</strain>
    </source>
</reference>
<evidence type="ECO:0000313" key="2">
    <source>
        <dbReference type="EMBL" id="UVC18638.1"/>
    </source>
</evidence>
<dbReference type="EMBL" id="CP062229">
    <property type="protein sequence ID" value="UVC18638.1"/>
    <property type="molecule type" value="Genomic_DNA"/>
</dbReference>
<keyword evidence="3" id="KW-1185">Reference proteome</keyword>
<dbReference type="InterPro" id="IPR027417">
    <property type="entry name" value="P-loop_NTPase"/>
</dbReference>
<gene>
    <name evidence="2" type="ORF">IHQ72_17130</name>
</gene>
<dbReference type="RefSeq" id="WP_258123529.1">
    <property type="nucleotide sequence ID" value="NZ_CP062229.1"/>
</dbReference>
<organism evidence="2 3">
    <name type="scientific">Mesorhizobium onobrychidis</name>
    <dbReference type="NCBI Taxonomy" id="2775404"/>
    <lineage>
        <taxon>Bacteria</taxon>
        <taxon>Pseudomonadati</taxon>
        <taxon>Pseudomonadota</taxon>
        <taxon>Alphaproteobacteria</taxon>
        <taxon>Hyphomicrobiales</taxon>
        <taxon>Phyllobacteriaceae</taxon>
        <taxon>Mesorhizobium</taxon>
    </lineage>
</organism>
<dbReference type="Proteomes" id="UP001058098">
    <property type="component" value="Chromosome"/>
</dbReference>
<sequence>MQNDSDRFFVLTGGPGSGKTTLIEALRSAGLATSPEAGRDIIRDQLAIGGPALPWHDPAQFAELMLSWELRSYRTALEQNGPVFFDRGVPDTLGYLRLTGLPVPDHVRNAAERFRYASHVFIAPPWPEIFRQDSERKQTLDEAERTYHALTSIYTELGYELVPLPLAPVEARLRVVFAEAGLQLEPGHEKGRD</sequence>
<protein>
    <submittedName>
        <fullName evidence="2">AAA family ATPase</fullName>
    </submittedName>
</protein>
<accession>A0ABY5R575</accession>
<feature type="domain" description="NadR/Ttd14 AAA" evidence="1">
    <location>
        <begin position="9"/>
        <end position="172"/>
    </location>
</feature>
<dbReference type="Pfam" id="PF13521">
    <property type="entry name" value="AAA_28"/>
    <property type="match status" value="1"/>
</dbReference>
<dbReference type="Gene3D" id="3.40.50.300">
    <property type="entry name" value="P-loop containing nucleotide triphosphate hydrolases"/>
    <property type="match status" value="1"/>
</dbReference>
<evidence type="ECO:0000313" key="3">
    <source>
        <dbReference type="Proteomes" id="UP001058098"/>
    </source>
</evidence>
<evidence type="ECO:0000259" key="1">
    <source>
        <dbReference type="Pfam" id="PF13521"/>
    </source>
</evidence>